<gene>
    <name evidence="2" type="ORF">BCR44DRAFT_1432158</name>
</gene>
<reference evidence="2 3" key="1">
    <citation type="submission" date="2016-07" db="EMBL/GenBank/DDBJ databases">
        <title>Pervasive Adenine N6-methylation of Active Genes in Fungi.</title>
        <authorList>
            <consortium name="DOE Joint Genome Institute"/>
            <person name="Mondo S.J."/>
            <person name="Dannebaum R.O."/>
            <person name="Kuo R.C."/>
            <person name="Labutti K."/>
            <person name="Haridas S."/>
            <person name="Kuo A."/>
            <person name="Salamov A."/>
            <person name="Ahrendt S.R."/>
            <person name="Lipzen A."/>
            <person name="Sullivan W."/>
            <person name="Andreopoulos W.B."/>
            <person name="Clum A."/>
            <person name="Lindquist E."/>
            <person name="Daum C."/>
            <person name="Ramamoorthy G.K."/>
            <person name="Gryganskyi A."/>
            <person name="Culley D."/>
            <person name="Magnuson J.K."/>
            <person name="James T.Y."/>
            <person name="O'Malley M.A."/>
            <person name="Stajich J.E."/>
            <person name="Spatafora J.W."/>
            <person name="Visel A."/>
            <person name="Grigoriev I.V."/>
        </authorList>
    </citation>
    <scope>NUCLEOTIDE SEQUENCE [LARGE SCALE GENOMIC DNA]</scope>
    <source>
        <strain evidence="2 3">PL171</strain>
    </source>
</reference>
<proteinExistence type="predicted"/>
<keyword evidence="3" id="KW-1185">Reference proteome</keyword>
<protein>
    <submittedName>
        <fullName evidence="2">Uncharacterized protein</fullName>
    </submittedName>
</protein>
<organism evidence="2 3">
    <name type="scientific">Catenaria anguillulae PL171</name>
    <dbReference type="NCBI Taxonomy" id="765915"/>
    <lineage>
        <taxon>Eukaryota</taxon>
        <taxon>Fungi</taxon>
        <taxon>Fungi incertae sedis</taxon>
        <taxon>Blastocladiomycota</taxon>
        <taxon>Blastocladiomycetes</taxon>
        <taxon>Blastocladiales</taxon>
        <taxon>Catenariaceae</taxon>
        <taxon>Catenaria</taxon>
    </lineage>
</organism>
<feature type="region of interest" description="Disordered" evidence="1">
    <location>
        <begin position="269"/>
        <end position="288"/>
    </location>
</feature>
<name>A0A1Y2HRZ6_9FUNG</name>
<feature type="region of interest" description="Disordered" evidence="1">
    <location>
        <begin position="1"/>
        <end position="24"/>
    </location>
</feature>
<comment type="caution">
    <text evidence="2">The sequence shown here is derived from an EMBL/GenBank/DDBJ whole genome shotgun (WGS) entry which is preliminary data.</text>
</comment>
<dbReference type="EMBL" id="MCFL01000016">
    <property type="protein sequence ID" value="ORZ36571.1"/>
    <property type="molecule type" value="Genomic_DNA"/>
</dbReference>
<dbReference type="OrthoDB" id="10659138at2759"/>
<evidence type="ECO:0000313" key="3">
    <source>
        <dbReference type="Proteomes" id="UP000193411"/>
    </source>
</evidence>
<accession>A0A1Y2HRZ6</accession>
<evidence type="ECO:0000256" key="1">
    <source>
        <dbReference type="SAM" id="MobiDB-lite"/>
    </source>
</evidence>
<dbReference type="AlphaFoldDB" id="A0A1Y2HRZ6"/>
<dbReference type="Proteomes" id="UP000193411">
    <property type="component" value="Unassembled WGS sequence"/>
</dbReference>
<evidence type="ECO:0000313" key="2">
    <source>
        <dbReference type="EMBL" id="ORZ36571.1"/>
    </source>
</evidence>
<sequence length="315" mass="34530">MSNPHNPQLPAQPPVGFPDDHHYPSHLKKEVAGHLLTVRRNLQELITIAEQMRAMNEHNKKYPHLPDTMATYTSFLQALEHNAVKLSSLMQQLPASFKNQVVLPFDVNGVHHGGQGVQPDWLLTCAEPRLRHERAEMVNAGRVELLQALAKRDEANAASSVGMMGRPAAKRRLGLSAALGSISAPGSSLGEGGGGQAVPERSDQELLERMQARITFHDRIVNATETYIRDSFVAKEHKLFRPYVDGQRDDFDDVEVGVTTAAQSTFARPSRPARSMHVAPPMDSANLGSGGNGVEKMDAGRMTKLSGIVESMVRR</sequence>